<comment type="caution">
    <text evidence="2">The sequence shown here is derived from an EMBL/GenBank/DDBJ whole genome shotgun (WGS) entry which is preliminary data.</text>
</comment>
<protein>
    <recommendedName>
        <fullName evidence="1">Peptidase S6 domain-containing protein</fullName>
    </recommendedName>
</protein>
<dbReference type="GO" id="GO:0004175">
    <property type="term" value="F:endopeptidase activity"/>
    <property type="evidence" value="ECO:0007669"/>
    <property type="project" value="InterPro"/>
</dbReference>
<accession>A0AAW7VKU4</accession>
<feature type="non-terminal residue" evidence="2">
    <location>
        <position position="1"/>
    </location>
</feature>
<evidence type="ECO:0000313" key="2">
    <source>
        <dbReference type="EMBL" id="MDO2733442.1"/>
    </source>
</evidence>
<evidence type="ECO:0000313" key="3">
    <source>
        <dbReference type="Proteomes" id="UP001174465"/>
    </source>
</evidence>
<organism evidence="2 3">
    <name type="scientific">Escherichia coli</name>
    <dbReference type="NCBI Taxonomy" id="562"/>
    <lineage>
        <taxon>Bacteria</taxon>
        <taxon>Pseudomonadati</taxon>
        <taxon>Pseudomonadota</taxon>
        <taxon>Gammaproteobacteria</taxon>
        <taxon>Enterobacterales</taxon>
        <taxon>Enterobacteriaceae</taxon>
        <taxon>Escherichia</taxon>
    </lineage>
</organism>
<gene>
    <name evidence="2" type="ORF">Q2V64_28075</name>
</gene>
<name>A0AAW7VKU4_ECOLX</name>
<dbReference type="PROSITE" id="PS51691">
    <property type="entry name" value="PEPTIDASE_S6"/>
    <property type="match status" value="1"/>
</dbReference>
<dbReference type="AlphaFoldDB" id="A0AAW7VKU4"/>
<dbReference type="Pfam" id="PF02395">
    <property type="entry name" value="Peptidase_S6"/>
    <property type="match status" value="1"/>
</dbReference>
<dbReference type="RefSeq" id="WP_302302640.1">
    <property type="nucleotide sequence ID" value="NZ_JAUKZB010000203.1"/>
</dbReference>
<feature type="domain" description="Peptidase S6" evidence="1">
    <location>
        <begin position="1"/>
        <end position="39"/>
    </location>
</feature>
<proteinExistence type="predicted"/>
<dbReference type="InterPro" id="IPR030396">
    <property type="entry name" value="Peptidase_S6_dom"/>
</dbReference>
<dbReference type="Gene3D" id="2.40.10.120">
    <property type="match status" value="1"/>
</dbReference>
<sequence length="85" mass="9612">SPLFAYDSLEKKWVLVGVLSSGSEHGNNWVVTTQDFLHQQLKHDFDKTISYDSKKGSLQWRYDKNAGVGTLSQEGVVWDMHGKKG</sequence>
<dbReference type="EMBL" id="JAUKZB010000203">
    <property type="protein sequence ID" value="MDO2733442.1"/>
    <property type="molecule type" value="Genomic_DNA"/>
</dbReference>
<feature type="non-terminal residue" evidence="2">
    <location>
        <position position="85"/>
    </location>
</feature>
<dbReference type="Proteomes" id="UP001174465">
    <property type="component" value="Unassembled WGS sequence"/>
</dbReference>
<reference evidence="2" key="1">
    <citation type="submission" date="2023-07" db="EMBL/GenBank/DDBJ databases">
        <title>High risk of intestinal colonization with ESBL-producing Escherichia coli among soldiers of military contingents in specific geographic regions.</title>
        <authorList>
            <person name="Literacka E."/>
        </authorList>
    </citation>
    <scope>NUCLEOTIDE SEQUENCE</scope>
    <source>
        <strain evidence="2">33</strain>
    </source>
</reference>
<evidence type="ECO:0000259" key="1">
    <source>
        <dbReference type="PROSITE" id="PS51691"/>
    </source>
</evidence>